<dbReference type="InterPro" id="IPR013610">
    <property type="entry name" value="ArdC_N"/>
</dbReference>
<name>A0A679JH02_VARPD</name>
<feature type="domain" description="N-terminal" evidence="1">
    <location>
        <begin position="10"/>
        <end position="86"/>
    </location>
</feature>
<dbReference type="EC" id="2.7.7.-" evidence="3"/>
<accession>A0A679JH02</accession>
<evidence type="ECO:0000259" key="2">
    <source>
        <dbReference type="Pfam" id="PF18818"/>
    </source>
</evidence>
<dbReference type="Pfam" id="PF18818">
    <property type="entry name" value="MPTase-PolyVal"/>
    <property type="match status" value="1"/>
</dbReference>
<feature type="domain" description="Polyvalent protein metallopeptidase" evidence="2">
    <location>
        <begin position="169"/>
        <end position="293"/>
    </location>
</feature>
<keyword evidence="3" id="KW-0808">Transferase</keyword>
<gene>
    <name evidence="3" type="primary">traC</name>
    <name evidence="3" type="ORF">VVAX_06010</name>
</gene>
<dbReference type="GO" id="GO:0016779">
    <property type="term" value="F:nucleotidyltransferase activity"/>
    <property type="evidence" value="ECO:0007669"/>
    <property type="project" value="UniProtKB-KW"/>
</dbReference>
<dbReference type="Pfam" id="PF08401">
    <property type="entry name" value="ArdcN"/>
    <property type="match status" value="1"/>
</dbReference>
<dbReference type="EMBL" id="LR743508">
    <property type="protein sequence ID" value="CAA2109738.1"/>
    <property type="molecule type" value="Genomic_DNA"/>
</dbReference>
<proteinExistence type="predicted"/>
<evidence type="ECO:0000313" key="3">
    <source>
        <dbReference type="EMBL" id="CAA2109738.1"/>
    </source>
</evidence>
<dbReference type="AlphaFoldDB" id="A0A679JH02"/>
<reference evidence="3" key="1">
    <citation type="submission" date="2019-12" db="EMBL/GenBank/DDBJ databases">
        <authorList>
            <person name="Cremers G."/>
        </authorList>
    </citation>
    <scope>NUCLEOTIDE SEQUENCE</scope>
    <source>
        <strain evidence="3">Vvax</strain>
    </source>
</reference>
<dbReference type="GO" id="GO:0003697">
    <property type="term" value="F:single-stranded DNA binding"/>
    <property type="evidence" value="ECO:0007669"/>
    <property type="project" value="InterPro"/>
</dbReference>
<protein>
    <submittedName>
        <fullName evidence="3">DNA primase TraC</fullName>
        <ecNumber evidence="3">2.7.7.-</ecNumber>
    </submittedName>
</protein>
<keyword evidence="3" id="KW-0548">Nucleotidyltransferase</keyword>
<evidence type="ECO:0000259" key="1">
    <source>
        <dbReference type="Pfam" id="PF08401"/>
    </source>
</evidence>
<sequence length="313" mass="33010">MPWRARSDAQVREAVTERFVAMRAQGGDVCGPRWTAALARGVPRSLVTGRPYRGANAWLLWGEAMGQGHATDLWLTYAQACALGGRCAGARTGCSARFERVGPRADGGSSAAAHAGRPGAAAVAPPAGWRCRPLWLFNVAQVDGLAAAMKEDAEGAGGEAGERGAVETAMRLVAGCNPTVRHGYDRAMYLPGPDEIRLPLPRRFASAENYCATLLHALVRWTAHRARLGREAPPRAGEDGCVFAGLVAALGASRLMGHCGLVGAVVEGQTDGRAAWLPLLRHDHHALFSAARQADDAVDWILARGLPEIGAMG</sequence>
<organism evidence="3">
    <name type="scientific">Variovorax paradoxus</name>
    <dbReference type="NCBI Taxonomy" id="34073"/>
    <lineage>
        <taxon>Bacteria</taxon>
        <taxon>Pseudomonadati</taxon>
        <taxon>Pseudomonadota</taxon>
        <taxon>Betaproteobacteria</taxon>
        <taxon>Burkholderiales</taxon>
        <taxon>Comamonadaceae</taxon>
        <taxon>Variovorax</taxon>
    </lineage>
</organism>
<dbReference type="InterPro" id="IPR041459">
    <property type="entry name" value="MPTase-PolyVal"/>
</dbReference>